<evidence type="ECO:0000256" key="9">
    <source>
        <dbReference type="ARBA" id="ARBA00023136"/>
    </source>
</evidence>
<keyword evidence="7" id="KW-0862">Zinc</keyword>
<evidence type="ECO:0000259" key="13">
    <source>
        <dbReference type="PROSITE" id="PS50089"/>
    </source>
</evidence>
<dbReference type="InterPro" id="IPR013083">
    <property type="entry name" value="Znf_RING/FYVE/PHD"/>
</dbReference>
<evidence type="ECO:0000313" key="14">
    <source>
        <dbReference type="EMBL" id="CAH1421798.1"/>
    </source>
</evidence>
<evidence type="ECO:0000256" key="12">
    <source>
        <dbReference type="SAM" id="Phobius"/>
    </source>
</evidence>
<dbReference type="Gene3D" id="3.30.40.10">
    <property type="entry name" value="Zinc/RING finger domain, C3HC4 (zinc finger)"/>
    <property type="match status" value="1"/>
</dbReference>
<keyword evidence="5 12" id="KW-0812">Transmembrane</keyword>
<dbReference type="PANTHER" id="PTHR46905">
    <property type="entry name" value="RING-H2 FINGER PROTEIN ATL78"/>
    <property type="match status" value="1"/>
</dbReference>
<dbReference type="Pfam" id="PF13639">
    <property type="entry name" value="zf-RING_2"/>
    <property type="match status" value="1"/>
</dbReference>
<dbReference type="AlphaFoldDB" id="A0AAU9MMD5"/>
<dbReference type="GO" id="GO:0061630">
    <property type="term" value="F:ubiquitin protein ligase activity"/>
    <property type="evidence" value="ECO:0007669"/>
    <property type="project" value="UniProtKB-EC"/>
</dbReference>
<feature type="domain" description="RING-type" evidence="13">
    <location>
        <begin position="130"/>
        <end position="172"/>
    </location>
</feature>
<accession>A0AAU9MMD5</accession>
<evidence type="ECO:0000256" key="3">
    <source>
        <dbReference type="ARBA" id="ARBA00012483"/>
    </source>
</evidence>
<protein>
    <recommendedName>
        <fullName evidence="3">RING-type E3 ubiquitin transferase</fullName>
        <ecNumber evidence="3">2.3.2.27</ecNumber>
    </recommendedName>
</protein>
<comment type="caution">
    <text evidence="14">The sequence shown here is derived from an EMBL/GenBank/DDBJ whole genome shotgun (WGS) entry which is preliminary data.</text>
</comment>
<dbReference type="GO" id="GO:0016567">
    <property type="term" value="P:protein ubiquitination"/>
    <property type="evidence" value="ECO:0007669"/>
    <property type="project" value="InterPro"/>
</dbReference>
<comment type="subcellular location">
    <subcellularLocation>
        <location evidence="2">Membrane</location>
        <topology evidence="2">Single-pass membrane protein</topology>
    </subcellularLocation>
</comment>
<evidence type="ECO:0000256" key="2">
    <source>
        <dbReference type="ARBA" id="ARBA00004167"/>
    </source>
</evidence>
<evidence type="ECO:0000256" key="8">
    <source>
        <dbReference type="ARBA" id="ARBA00022989"/>
    </source>
</evidence>
<keyword evidence="8 12" id="KW-1133">Transmembrane helix</keyword>
<dbReference type="InterPro" id="IPR001841">
    <property type="entry name" value="Znf_RING"/>
</dbReference>
<organism evidence="14 15">
    <name type="scientific">Lactuca virosa</name>
    <dbReference type="NCBI Taxonomy" id="75947"/>
    <lineage>
        <taxon>Eukaryota</taxon>
        <taxon>Viridiplantae</taxon>
        <taxon>Streptophyta</taxon>
        <taxon>Embryophyta</taxon>
        <taxon>Tracheophyta</taxon>
        <taxon>Spermatophyta</taxon>
        <taxon>Magnoliopsida</taxon>
        <taxon>eudicotyledons</taxon>
        <taxon>Gunneridae</taxon>
        <taxon>Pentapetalae</taxon>
        <taxon>asterids</taxon>
        <taxon>campanulids</taxon>
        <taxon>Asterales</taxon>
        <taxon>Asteraceae</taxon>
        <taxon>Cichorioideae</taxon>
        <taxon>Cichorieae</taxon>
        <taxon>Lactucinae</taxon>
        <taxon>Lactuca</taxon>
    </lineage>
</organism>
<dbReference type="GO" id="GO:0008270">
    <property type="term" value="F:zinc ion binding"/>
    <property type="evidence" value="ECO:0007669"/>
    <property type="project" value="UniProtKB-KW"/>
</dbReference>
<keyword evidence="4" id="KW-0808">Transferase</keyword>
<evidence type="ECO:0000256" key="7">
    <source>
        <dbReference type="ARBA" id="ARBA00022833"/>
    </source>
</evidence>
<dbReference type="EC" id="2.3.2.27" evidence="3"/>
<evidence type="ECO:0000256" key="6">
    <source>
        <dbReference type="ARBA" id="ARBA00022723"/>
    </source>
</evidence>
<name>A0AAU9MMD5_9ASTR</name>
<dbReference type="Proteomes" id="UP001157418">
    <property type="component" value="Unassembled WGS sequence"/>
</dbReference>
<proteinExistence type="inferred from homology"/>
<comment type="catalytic activity">
    <reaction evidence="1">
        <text>S-ubiquitinyl-[E2 ubiquitin-conjugating enzyme]-L-cysteine + [acceptor protein]-L-lysine = [E2 ubiquitin-conjugating enzyme]-L-cysteine + N(6)-ubiquitinyl-[acceptor protein]-L-lysine.</text>
        <dbReference type="EC" id="2.3.2.27"/>
    </reaction>
</comment>
<evidence type="ECO:0000256" key="5">
    <source>
        <dbReference type="ARBA" id="ARBA00022692"/>
    </source>
</evidence>
<evidence type="ECO:0000256" key="4">
    <source>
        <dbReference type="ARBA" id="ARBA00022679"/>
    </source>
</evidence>
<keyword evidence="15" id="KW-1185">Reference proteome</keyword>
<evidence type="ECO:0000256" key="1">
    <source>
        <dbReference type="ARBA" id="ARBA00000900"/>
    </source>
</evidence>
<keyword evidence="11" id="KW-0863">Zinc-finger</keyword>
<dbReference type="PROSITE" id="PS50089">
    <property type="entry name" value="ZF_RING_2"/>
    <property type="match status" value="1"/>
</dbReference>
<dbReference type="GO" id="GO:0016020">
    <property type="term" value="C:membrane"/>
    <property type="evidence" value="ECO:0007669"/>
    <property type="project" value="UniProtKB-SubCell"/>
</dbReference>
<keyword evidence="9 12" id="KW-0472">Membrane</keyword>
<comment type="similarity">
    <text evidence="10">Belongs to the RING-type zinc finger family. ATL subfamily.</text>
</comment>
<dbReference type="CDD" id="cd16461">
    <property type="entry name" value="RING-H2_EL5-like"/>
    <property type="match status" value="1"/>
</dbReference>
<evidence type="ECO:0000256" key="10">
    <source>
        <dbReference type="ARBA" id="ARBA00024209"/>
    </source>
</evidence>
<feature type="transmembrane region" description="Helical" evidence="12">
    <location>
        <begin position="54"/>
        <end position="75"/>
    </location>
</feature>
<dbReference type="EMBL" id="CAKMRJ010001112">
    <property type="protein sequence ID" value="CAH1421798.1"/>
    <property type="molecule type" value="Genomic_DNA"/>
</dbReference>
<dbReference type="SUPFAM" id="SSF57850">
    <property type="entry name" value="RING/U-box"/>
    <property type="match status" value="1"/>
</dbReference>
<evidence type="ECO:0000256" key="11">
    <source>
        <dbReference type="PROSITE-ProRule" id="PRU00175"/>
    </source>
</evidence>
<dbReference type="FunFam" id="3.30.40.10:FF:000632">
    <property type="entry name" value="RING-H2 finger protein ATL73"/>
    <property type="match status" value="1"/>
</dbReference>
<sequence length="306" mass="34028">MSRLSTELFENEMKHFISRKLLLDTYSYQQPAAAVTAPSRSSPYTEHSNFDANVVMVLSVLICALICSLALHSIIRCVLRCTGLSSSESSGSQETTLVKANTGIKKKALKSFPTLSYWEGLKLPGFNKECVICLGDFSTGERVKILPKCNHGFHVRCIDKWLSSHSSCPTCRNSLLETCQKFVTGGKCSSSMSSQLQDQGLRNTTILTILPLSHEGLVRNYETFIHNGPKNERLLFLRLKSNQQTTVHQNRTLLLLLCVNHHLQGSRTEFVITGGLSLVVAPTSVNSNNQCLCCFNRIFFSYLGLL</sequence>
<reference evidence="14 15" key="1">
    <citation type="submission" date="2022-01" db="EMBL/GenBank/DDBJ databases">
        <authorList>
            <person name="Xiong W."/>
            <person name="Schranz E."/>
        </authorList>
    </citation>
    <scope>NUCLEOTIDE SEQUENCE [LARGE SCALE GENOMIC DNA]</scope>
</reference>
<gene>
    <name evidence="14" type="ORF">LVIROSA_LOCUS9176</name>
</gene>
<dbReference type="InterPro" id="IPR044602">
    <property type="entry name" value="ATL10/ATL72-79-like"/>
</dbReference>
<evidence type="ECO:0000313" key="15">
    <source>
        <dbReference type="Proteomes" id="UP001157418"/>
    </source>
</evidence>
<keyword evidence="6" id="KW-0479">Metal-binding</keyword>
<dbReference type="SMART" id="SM00184">
    <property type="entry name" value="RING"/>
    <property type="match status" value="1"/>
</dbReference>
<dbReference type="PANTHER" id="PTHR46905:SF18">
    <property type="entry name" value="RING-TYPE E3 UBIQUITIN TRANSFERASE"/>
    <property type="match status" value="1"/>
</dbReference>